<name>A0ABP8FFX6_9BACT</name>
<comment type="caution">
    <text evidence="1">The sequence shown here is derived from an EMBL/GenBank/DDBJ whole genome shotgun (WGS) entry which is preliminary data.</text>
</comment>
<proteinExistence type="predicted"/>
<sequence>MMFAALLTGCITKDEEEVEPELTQYDESVISYFKEIALGFQFGGSSEITRRWQTDVKVYIEGTPTAENLSEFQKVRSEINALATNGFSVEVVTDKSQSNLSLYFGDANEFSRLYPSLEGVAKANLRTFAVWWNASNEINRSVIFIDNIVASAPQQKSWVRGMLAGAIGLGQVSPLYPESIFYSRANTNSAFTQMDKDLIRLLYHQDMRIGLSEEEVGPVLENILLNEK</sequence>
<reference evidence="2" key="1">
    <citation type="journal article" date="2019" name="Int. J. Syst. Evol. Microbiol.">
        <title>The Global Catalogue of Microorganisms (GCM) 10K type strain sequencing project: providing services to taxonomists for standard genome sequencing and annotation.</title>
        <authorList>
            <consortium name="The Broad Institute Genomics Platform"/>
            <consortium name="The Broad Institute Genome Sequencing Center for Infectious Disease"/>
            <person name="Wu L."/>
            <person name="Ma J."/>
        </authorList>
    </citation>
    <scope>NUCLEOTIDE SEQUENCE [LARGE SCALE GENOMIC DNA]</scope>
    <source>
        <strain evidence="2">JCM 17917</strain>
    </source>
</reference>
<evidence type="ECO:0000313" key="2">
    <source>
        <dbReference type="Proteomes" id="UP001501844"/>
    </source>
</evidence>
<dbReference type="Pfam" id="PF11150">
    <property type="entry name" value="DUF2927"/>
    <property type="match status" value="1"/>
</dbReference>
<evidence type="ECO:0000313" key="1">
    <source>
        <dbReference type="EMBL" id="GAA4302950.1"/>
    </source>
</evidence>
<dbReference type="EMBL" id="BAABGX010000002">
    <property type="protein sequence ID" value="GAA4302950.1"/>
    <property type="molecule type" value="Genomic_DNA"/>
</dbReference>
<organism evidence="1 2">
    <name type="scientific">Nibribacter koreensis</name>
    <dbReference type="NCBI Taxonomy" id="1084519"/>
    <lineage>
        <taxon>Bacteria</taxon>
        <taxon>Pseudomonadati</taxon>
        <taxon>Bacteroidota</taxon>
        <taxon>Cytophagia</taxon>
        <taxon>Cytophagales</taxon>
        <taxon>Hymenobacteraceae</taxon>
        <taxon>Nibribacter</taxon>
    </lineage>
</organism>
<gene>
    <name evidence="1" type="ORF">GCM10023183_15100</name>
</gene>
<evidence type="ECO:0008006" key="3">
    <source>
        <dbReference type="Google" id="ProtNLM"/>
    </source>
</evidence>
<accession>A0ABP8FFX6</accession>
<protein>
    <recommendedName>
        <fullName evidence="3">DUF2927 domain-containing protein</fullName>
    </recommendedName>
</protein>
<dbReference type="Proteomes" id="UP001501844">
    <property type="component" value="Unassembled WGS sequence"/>
</dbReference>
<keyword evidence="2" id="KW-1185">Reference proteome</keyword>
<dbReference type="InterPro" id="IPR021323">
    <property type="entry name" value="DUF2927"/>
</dbReference>